<feature type="region of interest" description="Disordered" evidence="1">
    <location>
        <begin position="145"/>
        <end position="200"/>
    </location>
</feature>
<feature type="compositionally biased region" description="Pro residues" evidence="1">
    <location>
        <begin position="178"/>
        <end position="190"/>
    </location>
</feature>
<proteinExistence type="predicted"/>
<feature type="non-terminal residue" evidence="2">
    <location>
        <position position="340"/>
    </location>
</feature>
<protein>
    <submittedName>
        <fullName evidence="2">Uncharacterized protein</fullName>
    </submittedName>
</protein>
<sequence length="340" mass="36295">LNLDLPSAQFDNFLSRSSSLSQVIAGVGAGPGVYLSPATTVLSPSGITSGLARPGSAVPRTAYLRPTQARQLMDAAVQVYKPIFPELSRQLRVSGKVEMTLAERLSASGQTLSPVPPAMLGAVRPTASALFGVLREQADQQRLAEELAEAEQGRRRKSEDWSAKAQVKAGVEAEGRGPIPPAPEAGPIPPAGSAAEAQAAGAGDLRGRDIFLDILILYNQMQKELRTSPLPAPKGETPQGQPPLRAAPGETPEQEQTRYDIGQDRKVVERLRDRLMVHALAGQSSDLFNLHMKKGERSLSRGKYYAAADIYKLASILNSTNPLAYIGGALARFAAREPMT</sequence>
<name>A0A0F8YPG1_9ZZZZ</name>
<evidence type="ECO:0000313" key="2">
    <source>
        <dbReference type="EMBL" id="KKK49941.1"/>
    </source>
</evidence>
<accession>A0A0F8YPG1</accession>
<dbReference type="AlphaFoldDB" id="A0A0F8YPG1"/>
<feature type="compositionally biased region" description="Basic and acidic residues" evidence="1">
    <location>
        <begin position="145"/>
        <end position="162"/>
    </location>
</feature>
<feature type="region of interest" description="Disordered" evidence="1">
    <location>
        <begin position="227"/>
        <end position="259"/>
    </location>
</feature>
<feature type="compositionally biased region" description="Low complexity" evidence="1">
    <location>
        <begin position="191"/>
        <end position="200"/>
    </location>
</feature>
<comment type="caution">
    <text evidence="2">The sequence shown here is derived from an EMBL/GenBank/DDBJ whole genome shotgun (WGS) entry which is preliminary data.</text>
</comment>
<reference evidence="2" key="1">
    <citation type="journal article" date="2015" name="Nature">
        <title>Complex archaea that bridge the gap between prokaryotes and eukaryotes.</title>
        <authorList>
            <person name="Spang A."/>
            <person name="Saw J.H."/>
            <person name="Jorgensen S.L."/>
            <person name="Zaremba-Niedzwiedzka K."/>
            <person name="Martijn J."/>
            <person name="Lind A.E."/>
            <person name="van Eijk R."/>
            <person name="Schleper C."/>
            <person name="Guy L."/>
            <person name="Ettema T.J."/>
        </authorList>
    </citation>
    <scope>NUCLEOTIDE SEQUENCE</scope>
</reference>
<organism evidence="2">
    <name type="scientific">marine sediment metagenome</name>
    <dbReference type="NCBI Taxonomy" id="412755"/>
    <lineage>
        <taxon>unclassified sequences</taxon>
        <taxon>metagenomes</taxon>
        <taxon>ecological metagenomes</taxon>
    </lineage>
</organism>
<dbReference type="EMBL" id="LAZR01068279">
    <property type="protein sequence ID" value="KKK49941.1"/>
    <property type="molecule type" value="Genomic_DNA"/>
</dbReference>
<evidence type="ECO:0000256" key="1">
    <source>
        <dbReference type="SAM" id="MobiDB-lite"/>
    </source>
</evidence>
<gene>
    <name evidence="2" type="ORF">LCGC14_3129990</name>
</gene>
<feature type="non-terminal residue" evidence="2">
    <location>
        <position position="1"/>
    </location>
</feature>